<comment type="caution">
    <text evidence="2">The sequence shown here is derived from an EMBL/GenBank/DDBJ whole genome shotgun (WGS) entry which is preliminary data.</text>
</comment>
<feature type="compositionally biased region" description="Basic and acidic residues" evidence="1">
    <location>
        <begin position="477"/>
        <end position="489"/>
    </location>
</feature>
<sequence>MSDRSVEDELISEVRQFGSAMRAALQRHAQALNWLERRKARKDISRLVREERRSEEHARTQQLSYTRYAVDRFRTHSNAVASRANDPNLDHGQRDRDAAALREHRDRLAGMFVANERLTMTERGIALDGLDAATAFPEFETGNLFARAHKVKGVEALHHRARVAREIGAVQERSITAAARQREQVRQHEQRQTQAVDGFADDYGARTRLLPDDRRQLARLEAASVEPHRFRATVAWTDHDGITTSQTRRFGTEHAATDWMRRDVDGRLSFGETVGVQTWDAHDATAPLYSHTGGQSAVAVSLTFREEALARSALARDVPDRAGLGRDTSAPQAPVSGRTESPAAAGIELETVRAERDSLRDRLGLSIEHNAELSDSNGRLTRQLSAVRGQFGDLHSRLDALEIERDKLRDALRAAGAERESTSGARGQARQVERDSDESEEWTRFEERLRSIEADEYDPGFEQVVREEDDWASESDGDQRRVVEEKSQRENTATPAAEQRQRDRGGESGGSALSGYRAGRTLADAMARHSARRTNGAEFDGAEHEGMYR</sequence>
<accession>A0A931N459</accession>
<dbReference type="Proteomes" id="UP000655751">
    <property type="component" value="Unassembled WGS sequence"/>
</dbReference>
<feature type="region of interest" description="Disordered" evidence="1">
    <location>
        <begin position="466"/>
        <end position="549"/>
    </location>
</feature>
<feature type="compositionally biased region" description="Acidic residues" evidence="1">
    <location>
        <begin position="467"/>
        <end position="476"/>
    </location>
</feature>
<feature type="compositionally biased region" description="Basic and acidic residues" evidence="1">
    <location>
        <begin position="88"/>
        <end position="98"/>
    </location>
</feature>
<proteinExistence type="predicted"/>
<keyword evidence="3" id="KW-1185">Reference proteome</keyword>
<protein>
    <submittedName>
        <fullName evidence="2">Uncharacterized protein</fullName>
    </submittedName>
</protein>
<dbReference type="EMBL" id="JADMLG010000004">
    <property type="protein sequence ID" value="MBH0777278.1"/>
    <property type="molecule type" value="Genomic_DNA"/>
</dbReference>
<feature type="region of interest" description="Disordered" evidence="1">
    <location>
        <begin position="320"/>
        <end position="347"/>
    </location>
</feature>
<feature type="region of interest" description="Disordered" evidence="1">
    <location>
        <begin position="79"/>
        <end position="98"/>
    </location>
</feature>
<evidence type="ECO:0000256" key="1">
    <source>
        <dbReference type="SAM" id="MobiDB-lite"/>
    </source>
</evidence>
<reference evidence="2" key="1">
    <citation type="submission" date="2020-11" db="EMBL/GenBank/DDBJ databases">
        <title>Nocardia NEAU-351.nov., a novel actinomycete isolated from the cow dung.</title>
        <authorList>
            <person name="Zhang X."/>
        </authorList>
    </citation>
    <scope>NUCLEOTIDE SEQUENCE</scope>
    <source>
        <strain evidence="2">NEAU-351</strain>
    </source>
</reference>
<name>A0A931N459_9NOCA</name>
<evidence type="ECO:0000313" key="3">
    <source>
        <dbReference type="Proteomes" id="UP000655751"/>
    </source>
</evidence>
<dbReference type="AlphaFoldDB" id="A0A931N459"/>
<evidence type="ECO:0000313" key="2">
    <source>
        <dbReference type="EMBL" id="MBH0777278.1"/>
    </source>
</evidence>
<feature type="region of interest" description="Disordered" evidence="1">
    <location>
        <begin position="414"/>
        <end position="443"/>
    </location>
</feature>
<gene>
    <name evidence="2" type="ORF">IT779_13405</name>
</gene>
<organism evidence="2 3">
    <name type="scientific">Nocardia bovistercoris</name>
    <dbReference type="NCBI Taxonomy" id="2785916"/>
    <lineage>
        <taxon>Bacteria</taxon>
        <taxon>Bacillati</taxon>
        <taxon>Actinomycetota</taxon>
        <taxon>Actinomycetes</taxon>
        <taxon>Mycobacteriales</taxon>
        <taxon>Nocardiaceae</taxon>
        <taxon>Nocardia</taxon>
    </lineage>
</organism>
<dbReference type="RefSeq" id="WP_196149581.1">
    <property type="nucleotide sequence ID" value="NZ_JADMLG010000004.1"/>
</dbReference>